<protein>
    <submittedName>
        <fullName evidence="2">Uncharacterized protein</fullName>
    </submittedName>
</protein>
<dbReference type="OrthoDB" id="3270336at2759"/>
<dbReference type="EMBL" id="CACVBS010000115">
    <property type="protein sequence ID" value="CAA7271840.1"/>
    <property type="molecule type" value="Genomic_DNA"/>
</dbReference>
<feature type="signal peptide" evidence="1">
    <location>
        <begin position="1"/>
        <end position="16"/>
    </location>
</feature>
<evidence type="ECO:0000313" key="3">
    <source>
        <dbReference type="Proteomes" id="UP000467700"/>
    </source>
</evidence>
<proteinExistence type="predicted"/>
<comment type="caution">
    <text evidence="2">The sequence shown here is derived from an EMBL/GenBank/DDBJ whole genome shotgun (WGS) entry which is preliminary data.</text>
</comment>
<organism evidence="2 3">
    <name type="scientific">Cyclocybe aegerita</name>
    <name type="common">Black poplar mushroom</name>
    <name type="synonym">Agrocybe aegerita</name>
    <dbReference type="NCBI Taxonomy" id="1973307"/>
    <lineage>
        <taxon>Eukaryota</taxon>
        <taxon>Fungi</taxon>
        <taxon>Dikarya</taxon>
        <taxon>Basidiomycota</taxon>
        <taxon>Agaricomycotina</taxon>
        <taxon>Agaricomycetes</taxon>
        <taxon>Agaricomycetidae</taxon>
        <taxon>Agaricales</taxon>
        <taxon>Agaricineae</taxon>
        <taxon>Bolbitiaceae</taxon>
        <taxon>Cyclocybe</taxon>
    </lineage>
</organism>
<keyword evidence="3" id="KW-1185">Reference proteome</keyword>
<name>A0A8S0VVD8_CYCAE</name>
<feature type="chain" id="PRO_5035804620" evidence="1">
    <location>
        <begin position="17"/>
        <end position="169"/>
    </location>
</feature>
<evidence type="ECO:0000313" key="2">
    <source>
        <dbReference type="EMBL" id="CAA7271840.1"/>
    </source>
</evidence>
<reference evidence="2 3" key="1">
    <citation type="submission" date="2020-01" db="EMBL/GenBank/DDBJ databases">
        <authorList>
            <person name="Gupta K D."/>
        </authorList>
    </citation>
    <scope>NUCLEOTIDE SEQUENCE [LARGE SCALE GENOMIC DNA]</scope>
</reference>
<dbReference type="AlphaFoldDB" id="A0A8S0VVD8"/>
<gene>
    <name evidence="2" type="ORF">AAE3_LOCUS14077</name>
</gene>
<dbReference type="Proteomes" id="UP000467700">
    <property type="component" value="Unassembled WGS sequence"/>
</dbReference>
<evidence type="ECO:0000256" key="1">
    <source>
        <dbReference type="SAM" id="SignalP"/>
    </source>
</evidence>
<sequence>MTDPTIVLFIHHWGLAQYLLRLGIPFCTVCPQALVPASDEPASDEDPWLPPWRDLLMQRQPWSLPTRKDYKDYKDHRKSLFCSKLGPKMHRRGGIIRRMASDVVLEFHTLRGPMATLNTVCGLYNIGNEYLVLWWPTQPEWRWEALDADHWMPDMEEWYQRRLAALESG</sequence>
<accession>A0A8S0VVD8</accession>
<keyword evidence="1" id="KW-0732">Signal</keyword>